<accession>A0A1F7U5A0</accession>
<dbReference type="EMBL" id="MGEA01000059">
    <property type="protein sequence ID" value="OGL73453.1"/>
    <property type="molecule type" value="Genomic_DNA"/>
</dbReference>
<reference evidence="3 4" key="1">
    <citation type="journal article" date="2016" name="Nat. Commun.">
        <title>Thousands of microbial genomes shed light on interconnected biogeochemical processes in an aquifer system.</title>
        <authorList>
            <person name="Anantharaman K."/>
            <person name="Brown C.T."/>
            <person name="Hug L.A."/>
            <person name="Sharon I."/>
            <person name="Castelle C.J."/>
            <person name="Probst A.J."/>
            <person name="Thomas B.C."/>
            <person name="Singh A."/>
            <person name="Wilkins M.J."/>
            <person name="Karaoz U."/>
            <person name="Brodie E.L."/>
            <person name="Williams K.H."/>
            <person name="Hubbard S.S."/>
            <person name="Banfield J.F."/>
        </authorList>
    </citation>
    <scope>NUCLEOTIDE SEQUENCE [LARGE SCALE GENOMIC DNA]</scope>
</reference>
<dbReference type="AlphaFoldDB" id="A0A1F7U5A0"/>
<evidence type="ECO:0000313" key="4">
    <source>
        <dbReference type="Proteomes" id="UP000177088"/>
    </source>
</evidence>
<dbReference type="Gene3D" id="2.30.110.10">
    <property type="entry name" value="Electron Transport, Fmn-binding Protein, Chain A"/>
    <property type="match status" value="1"/>
</dbReference>
<organism evidence="3 4">
    <name type="scientific">Candidatus Uhrbacteria bacterium RIFCSPHIGHO2_02_FULL_60_10</name>
    <dbReference type="NCBI Taxonomy" id="1802392"/>
    <lineage>
        <taxon>Bacteria</taxon>
        <taxon>Candidatus Uhriibacteriota</taxon>
    </lineage>
</organism>
<dbReference type="PANTHER" id="PTHR35176">
    <property type="entry name" value="HEME OXYGENASE HI_0854-RELATED"/>
    <property type="match status" value="1"/>
</dbReference>
<sequence>MVRRQIGPTKYILYRHKLNRFRDAAPGNPNGMSSSCAADVIAYLESQLIAVVASSSPDGQPQASTVFYWINDREGNRFNFYFVTRKTTRKYNNILQNPKVAVVVGTAFEPNTVQIDGIAEQLEADLSLKNLKNFSRFMTRHRIQAMIYDGAFYPKSPFKGIEGKEFVVFRVKPTRVAITSYDGITKNIVRRELDMASWQ</sequence>
<dbReference type="PANTHER" id="PTHR35176:SF6">
    <property type="entry name" value="HEME OXYGENASE HI_0854-RELATED"/>
    <property type="match status" value="1"/>
</dbReference>
<evidence type="ECO:0000259" key="2">
    <source>
        <dbReference type="Pfam" id="PF01243"/>
    </source>
</evidence>
<protein>
    <recommendedName>
        <fullName evidence="2">Pyridoxamine 5'-phosphate oxidase N-terminal domain-containing protein</fullName>
    </recommendedName>
</protein>
<feature type="domain" description="Pyridoxamine 5'-phosphate oxidase N-terminal" evidence="2">
    <location>
        <begin position="42"/>
        <end position="177"/>
    </location>
</feature>
<name>A0A1F7U5A0_9BACT</name>
<dbReference type="InterPro" id="IPR052019">
    <property type="entry name" value="F420H2_bilvrd_red/Heme_oxyg"/>
</dbReference>
<dbReference type="InterPro" id="IPR012349">
    <property type="entry name" value="Split_barrel_FMN-bd"/>
</dbReference>
<comment type="caution">
    <text evidence="3">The sequence shown here is derived from an EMBL/GenBank/DDBJ whole genome shotgun (WGS) entry which is preliminary data.</text>
</comment>
<dbReference type="GO" id="GO:0070967">
    <property type="term" value="F:coenzyme F420 binding"/>
    <property type="evidence" value="ECO:0007669"/>
    <property type="project" value="TreeGrafter"/>
</dbReference>
<gene>
    <name evidence="3" type="ORF">A3C96_00550</name>
</gene>
<keyword evidence="1" id="KW-0560">Oxidoreductase</keyword>
<evidence type="ECO:0000256" key="1">
    <source>
        <dbReference type="ARBA" id="ARBA00023002"/>
    </source>
</evidence>
<dbReference type="Proteomes" id="UP000177088">
    <property type="component" value="Unassembled WGS sequence"/>
</dbReference>
<dbReference type="Pfam" id="PF01243">
    <property type="entry name" value="PNPOx_N"/>
    <property type="match status" value="1"/>
</dbReference>
<dbReference type="InterPro" id="IPR011576">
    <property type="entry name" value="Pyridox_Oxase_N"/>
</dbReference>
<dbReference type="SUPFAM" id="SSF50475">
    <property type="entry name" value="FMN-binding split barrel"/>
    <property type="match status" value="1"/>
</dbReference>
<dbReference type="GO" id="GO:0005829">
    <property type="term" value="C:cytosol"/>
    <property type="evidence" value="ECO:0007669"/>
    <property type="project" value="TreeGrafter"/>
</dbReference>
<dbReference type="GO" id="GO:0016627">
    <property type="term" value="F:oxidoreductase activity, acting on the CH-CH group of donors"/>
    <property type="evidence" value="ECO:0007669"/>
    <property type="project" value="TreeGrafter"/>
</dbReference>
<evidence type="ECO:0000313" key="3">
    <source>
        <dbReference type="EMBL" id="OGL73453.1"/>
    </source>
</evidence>
<proteinExistence type="predicted"/>